<dbReference type="InterPro" id="IPR001138">
    <property type="entry name" value="Zn2Cys6_DnaBD"/>
</dbReference>
<evidence type="ECO:0000313" key="11">
    <source>
        <dbReference type="Proteomes" id="UP000001640"/>
    </source>
</evidence>
<dbReference type="GO" id="GO:0005634">
    <property type="term" value="C:nucleus"/>
    <property type="evidence" value="ECO:0007669"/>
    <property type="project" value="UniProtKB-SubCell"/>
</dbReference>
<feature type="compositionally biased region" description="Low complexity" evidence="8">
    <location>
        <begin position="152"/>
        <end position="169"/>
    </location>
</feature>
<reference evidence="10 11" key="1">
    <citation type="journal article" date="2011" name="Proc. Natl. Acad. Sci. U.S.A.">
        <title>Evolutionary erosion of yeast sex chromosomes by mating-type switching accidents.</title>
        <authorList>
            <person name="Gordon J.L."/>
            <person name="Armisen D."/>
            <person name="Proux-Wera E."/>
            <person name="Oheigeartaigh S.S."/>
            <person name="Byrne K.P."/>
            <person name="Wolfe K.H."/>
        </authorList>
    </citation>
    <scope>NUCLEOTIDE SEQUENCE [LARGE SCALE GENOMIC DNA]</scope>
    <source>
        <strain evidence="11">ATCC 76901 / BCRC 22586 / CBS 4309 / NBRC 1992 / NRRL Y-12630</strain>
    </source>
</reference>
<evidence type="ECO:0000313" key="10">
    <source>
        <dbReference type="EMBL" id="CCC69143.1"/>
    </source>
</evidence>
<dbReference type="InterPro" id="IPR035965">
    <property type="entry name" value="PAS-like_dom_sf"/>
</dbReference>
<evidence type="ECO:0000256" key="7">
    <source>
        <dbReference type="ARBA" id="ARBA00023242"/>
    </source>
</evidence>
<keyword evidence="6" id="KW-0804">Transcription</keyword>
<dbReference type="EMBL" id="HE576754">
    <property type="protein sequence ID" value="CCC69143.1"/>
    <property type="molecule type" value="Genomic_DNA"/>
</dbReference>
<accession>G0VCD4</accession>
<evidence type="ECO:0000256" key="6">
    <source>
        <dbReference type="ARBA" id="ARBA00023163"/>
    </source>
</evidence>
<dbReference type="PROSITE" id="PS00463">
    <property type="entry name" value="ZN2_CY6_FUNGAL_1"/>
    <property type="match status" value="1"/>
</dbReference>
<dbReference type="PANTHER" id="PTHR31986:SF7">
    <property type="entry name" value="REGULATOR OF DRUG SENSITIVITY 2"/>
    <property type="match status" value="1"/>
</dbReference>
<evidence type="ECO:0000256" key="1">
    <source>
        <dbReference type="ARBA" id="ARBA00004123"/>
    </source>
</evidence>
<dbReference type="GO" id="GO:0008270">
    <property type="term" value="F:zinc ion binding"/>
    <property type="evidence" value="ECO:0007669"/>
    <property type="project" value="InterPro"/>
</dbReference>
<dbReference type="OMA" id="RWMDSNV"/>
<keyword evidence="11" id="KW-1185">Reference proteome</keyword>
<keyword evidence="3" id="KW-0862">Zinc</keyword>
<dbReference type="GO" id="GO:0000978">
    <property type="term" value="F:RNA polymerase II cis-regulatory region sequence-specific DNA binding"/>
    <property type="evidence" value="ECO:0007669"/>
    <property type="project" value="EnsemblFungi"/>
</dbReference>
<evidence type="ECO:0000256" key="2">
    <source>
        <dbReference type="ARBA" id="ARBA00022723"/>
    </source>
</evidence>
<dbReference type="eggNOG" id="ENOG502QQGC">
    <property type="taxonomic scope" value="Eukaryota"/>
</dbReference>
<keyword evidence="7" id="KW-0539">Nucleus</keyword>
<dbReference type="RefSeq" id="XP_003675510.1">
    <property type="nucleotide sequence ID" value="XM_003675462.1"/>
</dbReference>
<evidence type="ECO:0000259" key="9">
    <source>
        <dbReference type="PROSITE" id="PS50048"/>
    </source>
</evidence>
<feature type="region of interest" description="Disordered" evidence="8">
    <location>
        <begin position="152"/>
        <end position="191"/>
    </location>
</feature>
<dbReference type="KEGG" id="ncs:NCAS_0C01530"/>
<dbReference type="SUPFAM" id="SSF55785">
    <property type="entry name" value="PYP-like sensor domain (PAS domain)"/>
    <property type="match status" value="1"/>
</dbReference>
<keyword evidence="2" id="KW-0479">Metal-binding</keyword>
<sequence>MNGDNSNNDHGGNKKRKKTKSCLFCRRSHVNCDGKRPCSRCLKRGISNLCTSGATAEMGLNMSPPQDSIRTGAPGSSMYETPPIPNSINTYNKMVSSATGTTPATNPNLYLPQQPSFISENAGSEFNSLNEFLNMLEDPSLLENTPGITQFPQVQQQQQQQQQQPTPQSNLPPAPLPPLSTRSSTSSEPQPTLKEQFFLTAADPSTEMTPEDRLKLVINAKLEAGLLKPYNYAKGYARLQKYMDENMEQSSKQRILKPLSTIRPAFRTIARSLKDVDLILVEENFERLLLSYDRVFTSMSMPACLWRRTGEIYRANKEFATLVDCTVDELRDGKLAIYELMSEESAVNFWEKYGSIAFDKGQKTVLTSCNLQTRDGSRKKNCCFSFTIRRDRYNIPICIVGNFIPIV</sequence>
<evidence type="ECO:0000256" key="4">
    <source>
        <dbReference type="ARBA" id="ARBA00023015"/>
    </source>
</evidence>
<dbReference type="InParanoid" id="G0VCD4"/>
<name>G0VCD4_NAUCA</name>
<organism evidence="10 11">
    <name type="scientific">Naumovozyma castellii</name>
    <name type="common">Yeast</name>
    <name type="synonym">Saccharomyces castellii</name>
    <dbReference type="NCBI Taxonomy" id="27288"/>
    <lineage>
        <taxon>Eukaryota</taxon>
        <taxon>Fungi</taxon>
        <taxon>Dikarya</taxon>
        <taxon>Ascomycota</taxon>
        <taxon>Saccharomycotina</taxon>
        <taxon>Saccharomycetes</taxon>
        <taxon>Saccharomycetales</taxon>
        <taxon>Saccharomycetaceae</taxon>
        <taxon>Naumovozyma</taxon>
    </lineage>
</organism>
<dbReference type="SUPFAM" id="SSF57701">
    <property type="entry name" value="Zn2/Cys6 DNA-binding domain"/>
    <property type="match status" value="1"/>
</dbReference>
<dbReference type="OrthoDB" id="65716at2759"/>
<feature type="domain" description="Zn(2)-C6 fungal-type" evidence="9">
    <location>
        <begin position="21"/>
        <end position="52"/>
    </location>
</feature>
<dbReference type="Pfam" id="PF00172">
    <property type="entry name" value="Zn_clus"/>
    <property type="match status" value="1"/>
</dbReference>
<proteinExistence type="predicted"/>
<keyword evidence="5" id="KW-0238">DNA-binding</keyword>
<dbReference type="InterPro" id="IPR056751">
    <property type="entry name" value="PAS_13"/>
</dbReference>
<dbReference type="AlphaFoldDB" id="G0VCD4"/>
<dbReference type="GO" id="GO:0071466">
    <property type="term" value="P:cellular response to xenobiotic stimulus"/>
    <property type="evidence" value="ECO:0007669"/>
    <property type="project" value="EnsemblFungi"/>
</dbReference>
<dbReference type="Pfam" id="PF24990">
    <property type="entry name" value="PAS_13"/>
    <property type="match status" value="1"/>
</dbReference>
<dbReference type="SMART" id="SM00066">
    <property type="entry name" value="GAL4"/>
    <property type="match status" value="1"/>
</dbReference>
<reference key="2">
    <citation type="submission" date="2011-08" db="EMBL/GenBank/DDBJ databases">
        <title>Genome sequence of Naumovozyma castellii.</title>
        <authorList>
            <person name="Gordon J.L."/>
            <person name="Armisen D."/>
            <person name="Proux-Wera E."/>
            <person name="OhEigeartaigh S.S."/>
            <person name="Byrne K.P."/>
            <person name="Wolfe K.H."/>
        </authorList>
    </citation>
    <scope>NUCLEOTIDE SEQUENCE</scope>
    <source>
        <strain>Type strain:CBS 4309</strain>
    </source>
</reference>
<dbReference type="HOGENOM" id="CLU_010748_0_1_1"/>
<comment type="subcellular location">
    <subcellularLocation>
        <location evidence="1">Nucleus</location>
    </subcellularLocation>
</comment>
<dbReference type="Gene3D" id="4.10.240.10">
    <property type="entry name" value="Zn(2)-C6 fungal-type DNA-binding domain"/>
    <property type="match status" value="1"/>
</dbReference>
<evidence type="ECO:0000256" key="3">
    <source>
        <dbReference type="ARBA" id="ARBA00022833"/>
    </source>
</evidence>
<dbReference type="GO" id="GO:0045722">
    <property type="term" value="P:positive regulation of gluconeogenesis"/>
    <property type="evidence" value="ECO:0007669"/>
    <property type="project" value="EnsemblFungi"/>
</dbReference>
<evidence type="ECO:0000256" key="5">
    <source>
        <dbReference type="ARBA" id="ARBA00023125"/>
    </source>
</evidence>
<dbReference type="GeneID" id="96902727"/>
<dbReference type="STRING" id="1064592.G0VCD4"/>
<dbReference type="CDD" id="cd00067">
    <property type="entry name" value="GAL4"/>
    <property type="match status" value="1"/>
</dbReference>
<keyword evidence="4" id="KW-0805">Transcription regulation</keyword>
<dbReference type="GO" id="GO:0000122">
    <property type="term" value="P:negative regulation of transcription by RNA polymerase II"/>
    <property type="evidence" value="ECO:0007669"/>
    <property type="project" value="EnsemblFungi"/>
</dbReference>
<dbReference type="FunCoup" id="G0VCD4">
    <property type="interactions" value="530"/>
</dbReference>
<protein>
    <recommendedName>
        <fullName evidence="9">Zn(2)-C6 fungal-type domain-containing protein</fullName>
    </recommendedName>
</protein>
<dbReference type="InterPro" id="IPR036864">
    <property type="entry name" value="Zn2-C6_fun-type_DNA-bd_sf"/>
</dbReference>
<dbReference type="PROSITE" id="PS50048">
    <property type="entry name" value="ZN2_CY6_FUNGAL_2"/>
    <property type="match status" value="1"/>
</dbReference>
<dbReference type="Proteomes" id="UP000001640">
    <property type="component" value="Chromosome 3"/>
</dbReference>
<dbReference type="PANTHER" id="PTHR31986">
    <property type="entry name" value="REGULATOR OF DRUG SENSITIVITY 2"/>
    <property type="match status" value="1"/>
</dbReference>
<dbReference type="GO" id="GO:0001228">
    <property type="term" value="F:DNA-binding transcription activator activity, RNA polymerase II-specific"/>
    <property type="evidence" value="ECO:0007669"/>
    <property type="project" value="EnsemblFungi"/>
</dbReference>
<dbReference type="InterPro" id="IPR053045">
    <property type="entry name" value="Zinc_cluster_trans_reg"/>
</dbReference>
<gene>
    <name evidence="10" type="primary">NCAS0C01530</name>
    <name evidence="10" type="ordered locus">NCAS_0C01530</name>
</gene>
<feature type="compositionally biased region" description="Low complexity" evidence="8">
    <location>
        <begin position="179"/>
        <end position="191"/>
    </location>
</feature>
<evidence type="ECO:0000256" key="8">
    <source>
        <dbReference type="SAM" id="MobiDB-lite"/>
    </source>
</evidence>